<dbReference type="CDD" id="cd02651">
    <property type="entry name" value="nuc_hydro_IU_UC_XIUA"/>
    <property type="match status" value="1"/>
</dbReference>
<evidence type="ECO:0000313" key="5">
    <source>
        <dbReference type="EMBL" id="JAP94563.1"/>
    </source>
</evidence>
<dbReference type="InterPro" id="IPR001910">
    <property type="entry name" value="Inosine/uridine_hydrolase_dom"/>
</dbReference>
<dbReference type="PANTHER" id="PTHR12304">
    <property type="entry name" value="INOSINE-URIDINE PREFERRING NUCLEOSIDE HYDROLASE"/>
    <property type="match status" value="1"/>
</dbReference>
<evidence type="ECO:0000256" key="2">
    <source>
        <dbReference type="ARBA" id="ARBA00022801"/>
    </source>
</evidence>
<feature type="domain" description="Inosine/uridine-preferring nucleoside hydrolase" evidence="4">
    <location>
        <begin position="9"/>
        <end position="313"/>
    </location>
</feature>
<dbReference type="InterPro" id="IPR023186">
    <property type="entry name" value="IUNH"/>
</dbReference>
<dbReference type="SUPFAM" id="SSF53590">
    <property type="entry name" value="Nucleoside hydrolase"/>
    <property type="match status" value="1"/>
</dbReference>
<keyword evidence="2 5" id="KW-0378">Hydrolase</keyword>
<gene>
    <name evidence="5" type="ORF">TPC1_12743</name>
</gene>
<proteinExistence type="inferred from homology"/>
<protein>
    <submittedName>
        <fullName evidence="5">Inosine-uridine preferring nucleoside hydrolase family protein</fullName>
    </submittedName>
</protein>
<dbReference type="GO" id="GO:0006152">
    <property type="term" value="P:purine nucleoside catabolic process"/>
    <property type="evidence" value="ECO:0007669"/>
    <property type="project" value="TreeGrafter"/>
</dbReference>
<dbReference type="GO" id="GO:0008477">
    <property type="term" value="F:purine nucleosidase activity"/>
    <property type="evidence" value="ECO:0007669"/>
    <property type="project" value="TreeGrafter"/>
</dbReference>
<evidence type="ECO:0000256" key="3">
    <source>
        <dbReference type="ARBA" id="ARBA00023295"/>
    </source>
</evidence>
<dbReference type="EMBL" id="GDID01002043">
    <property type="protein sequence ID" value="JAP94563.1"/>
    <property type="molecule type" value="Transcribed_RNA"/>
</dbReference>
<reference evidence="5" key="1">
    <citation type="submission" date="2015-07" db="EMBL/GenBank/DDBJ databases">
        <title>Adaptation to a free-living lifestyle via gene acquisitions in the diplomonad Trepomonas sp. PC1.</title>
        <authorList>
            <person name="Xu F."/>
            <person name="Jerlstrom-Hultqvist J."/>
            <person name="Kolisko M."/>
            <person name="Simpson A.G.B."/>
            <person name="Roger A.J."/>
            <person name="Svard S.G."/>
            <person name="Andersson J.O."/>
        </authorList>
    </citation>
    <scope>NUCLEOTIDE SEQUENCE</scope>
    <source>
        <strain evidence="5">PC1</strain>
    </source>
</reference>
<dbReference type="InterPro" id="IPR036452">
    <property type="entry name" value="Ribo_hydro-like"/>
</dbReference>
<evidence type="ECO:0000256" key="1">
    <source>
        <dbReference type="ARBA" id="ARBA00009176"/>
    </source>
</evidence>
<accession>A0A146KCS2</accession>
<dbReference type="PANTHER" id="PTHR12304:SF4">
    <property type="entry name" value="URIDINE NUCLEOSIDASE"/>
    <property type="match status" value="1"/>
</dbReference>
<keyword evidence="3" id="KW-0326">Glycosidase</keyword>
<dbReference type="GO" id="GO:0005829">
    <property type="term" value="C:cytosol"/>
    <property type="evidence" value="ECO:0007669"/>
    <property type="project" value="TreeGrafter"/>
</dbReference>
<organism evidence="5">
    <name type="scientific">Trepomonas sp. PC1</name>
    <dbReference type="NCBI Taxonomy" id="1076344"/>
    <lineage>
        <taxon>Eukaryota</taxon>
        <taxon>Metamonada</taxon>
        <taxon>Diplomonadida</taxon>
        <taxon>Hexamitidae</taxon>
        <taxon>Hexamitinae</taxon>
        <taxon>Trepomonas</taxon>
    </lineage>
</organism>
<name>A0A146KCS2_9EUKA</name>
<sequence length="325" mass="37212">MKQHTRLPIWLDCDPGHDDMMAIIMASVSPAVELKGISTTHGNQTVEKTYQNARRTTVLTGIQVPVYKGYSEPLIRQSKACPEIHGESGLGGVEWYKIDEMLPHDEQNTIQQFFDHLEKEITTYYEKTDKKFTIISTGAFTNIAMFVKAKGLADKIKLVSMAGNFKCIGNIMPWSEFNVLIDPEAGQYLLNQNVHITFIPLDVTHTVLFTEQIEKRILQIENKKFGVFICALLNFFKETYDKVFQFKYPPLHDPVAVFFVLFPEAFITEDVGMRIECQGEHTYGACCADWFGQLKWEKNSTVCLKVDVDKFWDHMIKCLEVCKGL</sequence>
<dbReference type="AlphaFoldDB" id="A0A146KCS2"/>
<comment type="similarity">
    <text evidence="1">Belongs to the IUNH family.</text>
</comment>
<dbReference type="Gene3D" id="3.90.245.10">
    <property type="entry name" value="Ribonucleoside hydrolase-like"/>
    <property type="match status" value="1"/>
</dbReference>
<evidence type="ECO:0000259" key="4">
    <source>
        <dbReference type="Pfam" id="PF01156"/>
    </source>
</evidence>
<dbReference type="Pfam" id="PF01156">
    <property type="entry name" value="IU_nuc_hydro"/>
    <property type="match status" value="1"/>
</dbReference>